<dbReference type="Proteomes" id="UP000282574">
    <property type="component" value="Unassembled WGS sequence"/>
</dbReference>
<feature type="transmembrane region" description="Helical" evidence="1">
    <location>
        <begin position="12"/>
        <end position="33"/>
    </location>
</feature>
<reference evidence="2 3" key="1">
    <citation type="journal article" date="2019" name="Genome Biol. Evol.">
        <title>Day and night: Metabolic profiles and evolutionary relationships of six axenic non-marine cyanobacteria.</title>
        <authorList>
            <person name="Will S.E."/>
            <person name="Henke P."/>
            <person name="Boedeker C."/>
            <person name="Huang S."/>
            <person name="Brinkmann H."/>
            <person name="Rohde M."/>
            <person name="Jarek M."/>
            <person name="Friedl T."/>
            <person name="Seufert S."/>
            <person name="Schumacher M."/>
            <person name="Overmann J."/>
            <person name="Neumann-Schaal M."/>
            <person name="Petersen J."/>
        </authorList>
    </citation>
    <scope>NUCLEOTIDE SEQUENCE [LARGE SCALE GENOMIC DNA]</scope>
    <source>
        <strain evidence="2 3">SAG 39.79</strain>
    </source>
</reference>
<evidence type="ECO:0000313" key="3">
    <source>
        <dbReference type="Proteomes" id="UP000282574"/>
    </source>
</evidence>
<keyword evidence="1" id="KW-1133">Transmembrane helix</keyword>
<dbReference type="AlphaFoldDB" id="A0AB37UPC2"/>
<dbReference type="EMBL" id="RSCK01000008">
    <property type="protein sequence ID" value="RUT13235.1"/>
    <property type="molecule type" value="Genomic_DNA"/>
</dbReference>
<dbReference type="RefSeq" id="WP_015157332.1">
    <property type="nucleotide sequence ID" value="NZ_JAVKZF010000008.1"/>
</dbReference>
<evidence type="ECO:0000256" key="1">
    <source>
        <dbReference type="SAM" id="Phobius"/>
    </source>
</evidence>
<keyword evidence="1" id="KW-0812">Transmembrane</keyword>
<comment type="caution">
    <text evidence="2">The sequence shown here is derived from an EMBL/GenBank/DDBJ whole genome shotgun (WGS) entry which is preliminary data.</text>
</comment>
<keyword evidence="1" id="KW-0472">Membrane</keyword>
<feature type="transmembrane region" description="Helical" evidence="1">
    <location>
        <begin position="39"/>
        <end position="57"/>
    </location>
</feature>
<protein>
    <submittedName>
        <fullName evidence="2">Uncharacterized protein</fullName>
    </submittedName>
</protein>
<keyword evidence="3" id="KW-1185">Reference proteome</keyword>
<gene>
    <name evidence="2" type="ORF">DSM107010_14970</name>
</gene>
<evidence type="ECO:0000313" key="2">
    <source>
        <dbReference type="EMBL" id="RUT13235.1"/>
    </source>
</evidence>
<feature type="transmembrane region" description="Helical" evidence="1">
    <location>
        <begin position="98"/>
        <end position="128"/>
    </location>
</feature>
<sequence>MSQIYLKRKRAVIVILATIFAAGIVTVTPAINLELFKQIFLTVADVAMCTVVWDIYFDEELATKDTKSILLELGLISIISAVTAFITAKAVLALLGRLIILVGAFGWVIAGIIASVTTAILGIAWLFYCDDLFRHSNH</sequence>
<name>A0AB37UPC2_9CYAN</name>
<accession>A0AB37UPC2</accession>
<proteinExistence type="predicted"/>
<organism evidence="2 3">
    <name type="scientific">Chroococcidiopsis cubana SAG 39.79</name>
    <dbReference type="NCBI Taxonomy" id="388085"/>
    <lineage>
        <taxon>Bacteria</taxon>
        <taxon>Bacillati</taxon>
        <taxon>Cyanobacteriota</taxon>
        <taxon>Cyanophyceae</taxon>
        <taxon>Chroococcidiopsidales</taxon>
        <taxon>Chroococcidiopsidaceae</taxon>
        <taxon>Chroococcidiopsis</taxon>
    </lineage>
</organism>
<feature type="transmembrane region" description="Helical" evidence="1">
    <location>
        <begin position="69"/>
        <end position="92"/>
    </location>
</feature>